<evidence type="ECO:0000256" key="5">
    <source>
        <dbReference type="SAM" id="Coils"/>
    </source>
</evidence>
<feature type="coiled-coil region" evidence="5">
    <location>
        <begin position="187"/>
        <end position="238"/>
    </location>
</feature>
<evidence type="ECO:0000256" key="4">
    <source>
        <dbReference type="ARBA" id="ARBA00022807"/>
    </source>
</evidence>
<gene>
    <name evidence="7" type="ORF">H9751_12065</name>
</gene>
<keyword evidence="5" id="KW-0175">Coiled coil</keyword>
<dbReference type="PANTHER" id="PTHR47359">
    <property type="entry name" value="PEPTIDOGLYCAN DL-ENDOPEPTIDASE CWLO"/>
    <property type="match status" value="1"/>
</dbReference>
<evidence type="ECO:0000259" key="6">
    <source>
        <dbReference type="PROSITE" id="PS51935"/>
    </source>
</evidence>
<keyword evidence="3" id="KW-0378">Hydrolase</keyword>
<keyword evidence="4" id="KW-0788">Thiol protease</keyword>
<sequence>MGRGSTTVTSHRLRATTTAANAATPAPSSRTARAVAGLGITAALALGTVGTVGFAAGDPDDAASSAGEVDTSPLPTDADGLLERLEEVSRQAQVTSDEVEENRAEIEDARGRLDATNRTSERLTAEVDRARAAVEDSRTPVTELSQSLYRGAVIDPVTAVAGASNPQDAIDRRAFASALNADRSGKLADLQDSLREADEQESRAQRAKASADFQLSVLQSQERELEERTDALEELKTQIATAVDGLSPEEKRRWADRNGPIDVDVKEFLGELTDASGVVGAAMSKLGSPYSWGATGPDSFDCSGLMLWAYQQSGKSIPRTSSAQIAGGTSVSRGDLQPGDIVGFYPGVTHVGMYIGDGQIVHASDYGIPVQVVSVDSMPFAGAARY</sequence>
<dbReference type="PANTHER" id="PTHR47359:SF3">
    <property type="entry name" value="NLP_P60 DOMAIN-CONTAINING PROTEIN-RELATED"/>
    <property type="match status" value="1"/>
</dbReference>
<accession>A0A9D2TPY5</accession>
<dbReference type="InterPro" id="IPR051794">
    <property type="entry name" value="PG_Endopeptidase_C40"/>
</dbReference>
<dbReference type="AlphaFoldDB" id="A0A9D2TPY5"/>
<dbReference type="Pfam" id="PF00877">
    <property type="entry name" value="NLPC_P60"/>
    <property type="match status" value="1"/>
</dbReference>
<keyword evidence="2" id="KW-0645">Protease</keyword>
<name>A0A9D2TPY5_9CORY</name>
<feature type="domain" description="NlpC/P60" evidence="6">
    <location>
        <begin position="272"/>
        <end position="386"/>
    </location>
</feature>
<evidence type="ECO:0000313" key="7">
    <source>
        <dbReference type="EMBL" id="HJC86246.1"/>
    </source>
</evidence>
<dbReference type="Proteomes" id="UP000823858">
    <property type="component" value="Unassembled WGS sequence"/>
</dbReference>
<evidence type="ECO:0000256" key="2">
    <source>
        <dbReference type="ARBA" id="ARBA00022670"/>
    </source>
</evidence>
<dbReference type="PROSITE" id="PS51935">
    <property type="entry name" value="NLPC_P60"/>
    <property type="match status" value="1"/>
</dbReference>
<dbReference type="SUPFAM" id="SSF54001">
    <property type="entry name" value="Cysteine proteinases"/>
    <property type="match status" value="1"/>
</dbReference>
<dbReference type="InterPro" id="IPR038765">
    <property type="entry name" value="Papain-like_cys_pep_sf"/>
</dbReference>
<reference evidence="7" key="2">
    <citation type="submission" date="2021-04" db="EMBL/GenBank/DDBJ databases">
        <authorList>
            <person name="Gilroy R."/>
        </authorList>
    </citation>
    <scope>NUCLEOTIDE SEQUENCE</scope>
    <source>
        <strain evidence="7">ChiHjej13B12-4958</strain>
    </source>
</reference>
<evidence type="ECO:0000256" key="3">
    <source>
        <dbReference type="ARBA" id="ARBA00022801"/>
    </source>
</evidence>
<proteinExistence type="inferred from homology"/>
<protein>
    <submittedName>
        <fullName evidence="7">C40 family peptidase</fullName>
    </submittedName>
</protein>
<comment type="caution">
    <text evidence="7">The sequence shown here is derived from an EMBL/GenBank/DDBJ whole genome shotgun (WGS) entry which is preliminary data.</text>
</comment>
<dbReference type="GO" id="GO:0006508">
    <property type="term" value="P:proteolysis"/>
    <property type="evidence" value="ECO:0007669"/>
    <property type="project" value="UniProtKB-KW"/>
</dbReference>
<reference evidence="7" key="1">
    <citation type="journal article" date="2021" name="PeerJ">
        <title>Extensive microbial diversity within the chicken gut microbiome revealed by metagenomics and culture.</title>
        <authorList>
            <person name="Gilroy R."/>
            <person name="Ravi A."/>
            <person name="Getino M."/>
            <person name="Pursley I."/>
            <person name="Horton D.L."/>
            <person name="Alikhan N.F."/>
            <person name="Baker D."/>
            <person name="Gharbi K."/>
            <person name="Hall N."/>
            <person name="Watson M."/>
            <person name="Adriaenssens E.M."/>
            <person name="Foster-Nyarko E."/>
            <person name="Jarju S."/>
            <person name="Secka A."/>
            <person name="Antonio M."/>
            <person name="Oren A."/>
            <person name="Chaudhuri R.R."/>
            <person name="La Ragione R."/>
            <person name="Hildebrand F."/>
            <person name="Pallen M.J."/>
        </authorList>
    </citation>
    <scope>NUCLEOTIDE SEQUENCE</scope>
    <source>
        <strain evidence="7">ChiHjej13B12-4958</strain>
    </source>
</reference>
<organism evidence="7 8">
    <name type="scientific">Candidatus Corynebacterium faecigallinarum</name>
    <dbReference type="NCBI Taxonomy" id="2838528"/>
    <lineage>
        <taxon>Bacteria</taxon>
        <taxon>Bacillati</taxon>
        <taxon>Actinomycetota</taxon>
        <taxon>Actinomycetes</taxon>
        <taxon>Mycobacteriales</taxon>
        <taxon>Corynebacteriaceae</taxon>
        <taxon>Corynebacterium</taxon>
    </lineage>
</organism>
<feature type="coiled-coil region" evidence="5">
    <location>
        <begin position="78"/>
        <end position="133"/>
    </location>
</feature>
<comment type="similarity">
    <text evidence="1">Belongs to the peptidase C40 family.</text>
</comment>
<dbReference type="Gene3D" id="6.10.250.3150">
    <property type="match status" value="1"/>
</dbReference>
<dbReference type="InterPro" id="IPR000064">
    <property type="entry name" value="NLP_P60_dom"/>
</dbReference>
<dbReference type="Gene3D" id="3.90.1720.10">
    <property type="entry name" value="endopeptidase domain like (from Nostoc punctiforme)"/>
    <property type="match status" value="1"/>
</dbReference>
<evidence type="ECO:0000313" key="8">
    <source>
        <dbReference type="Proteomes" id="UP000823858"/>
    </source>
</evidence>
<dbReference type="EMBL" id="DWVP01000024">
    <property type="protein sequence ID" value="HJC86246.1"/>
    <property type="molecule type" value="Genomic_DNA"/>
</dbReference>
<dbReference type="GO" id="GO:0008234">
    <property type="term" value="F:cysteine-type peptidase activity"/>
    <property type="evidence" value="ECO:0007669"/>
    <property type="project" value="UniProtKB-KW"/>
</dbReference>
<evidence type="ECO:0000256" key="1">
    <source>
        <dbReference type="ARBA" id="ARBA00007074"/>
    </source>
</evidence>